<reference evidence="3 4" key="1">
    <citation type="submission" date="2024-11" db="EMBL/GenBank/DDBJ databases">
        <authorList>
            <person name="Heng Y.C."/>
            <person name="Lim A.C.H."/>
            <person name="Lee J.K.Y."/>
            <person name="Kittelmann S."/>
        </authorList>
    </citation>
    <scope>NUCLEOTIDE SEQUENCE [LARGE SCALE GENOMIC DNA]</scope>
    <source>
        <strain evidence="3 4">WILCCON 0269</strain>
    </source>
</reference>
<dbReference type="CDD" id="cd02440">
    <property type="entry name" value="AdoMet_MTases"/>
    <property type="match status" value="1"/>
</dbReference>
<dbReference type="PANTHER" id="PTHR30204:SF96">
    <property type="entry name" value="CHROMOSOME-ANCHORING PROTEIN RACA"/>
    <property type="match status" value="1"/>
</dbReference>
<dbReference type="PRINTS" id="PR00040">
    <property type="entry name" value="HTHMERR"/>
</dbReference>
<proteinExistence type="predicted"/>
<dbReference type="InterPro" id="IPR009061">
    <property type="entry name" value="DNA-bd_dom_put_sf"/>
</dbReference>
<protein>
    <submittedName>
        <fullName evidence="3">Methyltransferase domain-containing protein</fullName>
    </submittedName>
</protein>
<keyword evidence="4" id="KW-1185">Reference proteome</keyword>
<evidence type="ECO:0000256" key="1">
    <source>
        <dbReference type="ARBA" id="ARBA00023125"/>
    </source>
</evidence>
<dbReference type="RefSeq" id="WP_406792836.1">
    <property type="nucleotide sequence ID" value="NZ_JBJHZX010000021.1"/>
</dbReference>
<accession>A0ABW8SM63</accession>
<dbReference type="Pfam" id="PF13847">
    <property type="entry name" value="Methyltransf_31"/>
    <property type="match status" value="1"/>
</dbReference>
<dbReference type="EMBL" id="JBJHZX010000021">
    <property type="protein sequence ID" value="MFL0196728.1"/>
    <property type="molecule type" value="Genomic_DNA"/>
</dbReference>
<dbReference type="SMART" id="SM00422">
    <property type="entry name" value="HTH_MERR"/>
    <property type="match status" value="1"/>
</dbReference>
<evidence type="ECO:0000313" key="4">
    <source>
        <dbReference type="Proteomes" id="UP001623660"/>
    </source>
</evidence>
<name>A0ABW8SM63_9CLOT</name>
<dbReference type="GO" id="GO:0008168">
    <property type="term" value="F:methyltransferase activity"/>
    <property type="evidence" value="ECO:0007669"/>
    <property type="project" value="UniProtKB-KW"/>
</dbReference>
<keyword evidence="3" id="KW-0489">Methyltransferase</keyword>
<dbReference type="Gene3D" id="1.10.1660.10">
    <property type="match status" value="1"/>
</dbReference>
<dbReference type="CDD" id="cd01106">
    <property type="entry name" value="HTH_TipAL-Mta"/>
    <property type="match status" value="1"/>
</dbReference>
<dbReference type="Pfam" id="PF13411">
    <property type="entry name" value="MerR_1"/>
    <property type="match status" value="1"/>
</dbReference>
<feature type="domain" description="HTH merR-type" evidence="2">
    <location>
        <begin position="8"/>
        <end position="77"/>
    </location>
</feature>
<keyword evidence="3" id="KW-0808">Transferase</keyword>
<organism evidence="3 4">
    <name type="scientific">Candidatus Clostridium eludens</name>
    <dbReference type="NCBI Taxonomy" id="3381663"/>
    <lineage>
        <taxon>Bacteria</taxon>
        <taxon>Bacillati</taxon>
        <taxon>Bacillota</taxon>
        <taxon>Clostridia</taxon>
        <taxon>Eubacteriales</taxon>
        <taxon>Clostridiaceae</taxon>
        <taxon>Clostridium</taxon>
    </lineage>
</organism>
<dbReference type="SUPFAM" id="SSF46955">
    <property type="entry name" value="Putative DNA-binding domain"/>
    <property type="match status" value="1"/>
</dbReference>
<dbReference type="PANTHER" id="PTHR30204">
    <property type="entry name" value="REDOX-CYCLING DRUG-SENSING TRANSCRIPTIONAL ACTIVATOR SOXR"/>
    <property type="match status" value="1"/>
</dbReference>
<keyword evidence="1" id="KW-0238">DNA-binding</keyword>
<dbReference type="InterPro" id="IPR025714">
    <property type="entry name" value="Methyltranfer_dom"/>
</dbReference>
<dbReference type="SUPFAM" id="SSF53335">
    <property type="entry name" value="S-adenosyl-L-methionine-dependent methyltransferases"/>
    <property type="match status" value="1"/>
</dbReference>
<evidence type="ECO:0000313" key="3">
    <source>
        <dbReference type="EMBL" id="MFL0196728.1"/>
    </source>
</evidence>
<dbReference type="InterPro" id="IPR000551">
    <property type="entry name" value="MerR-type_HTH_dom"/>
</dbReference>
<dbReference type="PROSITE" id="PS50937">
    <property type="entry name" value="HTH_MERR_2"/>
    <property type="match status" value="1"/>
</dbReference>
<dbReference type="PROSITE" id="PS00552">
    <property type="entry name" value="HTH_MERR_1"/>
    <property type="match status" value="1"/>
</dbReference>
<gene>
    <name evidence="3" type="ORF">ACJDU8_14355</name>
</gene>
<dbReference type="GO" id="GO:0032259">
    <property type="term" value="P:methylation"/>
    <property type="evidence" value="ECO:0007669"/>
    <property type="project" value="UniProtKB-KW"/>
</dbReference>
<dbReference type="InterPro" id="IPR047057">
    <property type="entry name" value="MerR_fam"/>
</dbReference>
<dbReference type="InterPro" id="IPR029063">
    <property type="entry name" value="SAM-dependent_MTases_sf"/>
</dbReference>
<evidence type="ECO:0000259" key="2">
    <source>
        <dbReference type="PROSITE" id="PS50937"/>
    </source>
</evidence>
<dbReference type="Proteomes" id="UP001623660">
    <property type="component" value="Unassembled WGS sequence"/>
</dbReference>
<comment type="caution">
    <text evidence="3">The sequence shown here is derived from an EMBL/GenBank/DDBJ whole genome shotgun (WGS) entry which is preliminary data.</text>
</comment>
<sequence>MCTRKSDLVTIGKFAEKSGVTLRTLRYYDKIGLLKPCSYSKSGHRLYNFEDFSKLQKILTLKFIGLSLEDISKIMNYDVNHRDLKKSLEIQKKIMKEKIYHIEAVIKSIEEAAHMIDNEKELNWNKFINIINIINTDQKWMEQYENASNLRARIKIHELFSTNKQGWMNWFFNHLNLPDKVSILELGCGDGRLWQKNLSKTPKGWDITLTDFSPGMLEDTKKNLTLNLKRFKFNIVDAQHIPYKDNSFDVVIANHMLYHVTNIDKSFSEIHRILKPKGYFYASTVGKNHMKEMREIVRRSNLQSITTDSWNLTESFQLENGLDKISMWFKDVELKRYNDNLKLTAVEPLMDYIFSMPGNTQNVFDENKIHYLKDFLKSEINKNGYIYITKDTGFFQGTKQ</sequence>
<dbReference type="Gene3D" id="3.40.50.150">
    <property type="entry name" value="Vaccinia Virus protein VP39"/>
    <property type="match status" value="1"/>
</dbReference>